<dbReference type="Gene3D" id="3.40.50.10330">
    <property type="entry name" value="Probable inorganic polyphosphate/atp-NAD kinase, domain 1"/>
    <property type="match status" value="1"/>
</dbReference>
<dbReference type="InterPro" id="IPR016064">
    <property type="entry name" value="NAD/diacylglycerol_kinase_sf"/>
</dbReference>
<keyword evidence="6" id="KW-0521">NADP</keyword>
<keyword evidence="2" id="KW-0808">Transferase</keyword>
<gene>
    <name evidence="8" type="ORF">WJX81_008085</name>
</gene>
<dbReference type="Pfam" id="PF01513">
    <property type="entry name" value="NAD_kinase"/>
    <property type="match status" value="1"/>
</dbReference>
<dbReference type="Pfam" id="PF20143">
    <property type="entry name" value="NAD_kinase_C"/>
    <property type="match status" value="1"/>
</dbReference>
<dbReference type="InterPro" id="IPR017438">
    <property type="entry name" value="ATP-NAD_kinase_N"/>
</dbReference>
<evidence type="ECO:0000313" key="9">
    <source>
        <dbReference type="Proteomes" id="UP001445335"/>
    </source>
</evidence>
<comment type="caution">
    <text evidence="8">The sequence shown here is derived from an EMBL/GenBank/DDBJ whole genome shotgun (WGS) entry which is preliminary data.</text>
</comment>
<protein>
    <recommendedName>
        <fullName evidence="10">NAD kinase</fullName>
    </recommendedName>
</protein>
<organism evidence="8 9">
    <name type="scientific">Elliptochloris bilobata</name>
    <dbReference type="NCBI Taxonomy" id="381761"/>
    <lineage>
        <taxon>Eukaryota</taxon>
        <taxon>Viridiplantae</taxon>
        <taxon>Chlorophyta</taxon>
        <taxon>core chlorophytes</taxon>
        <taxon>Trebouxiophyceae</taxon>
        <taxon>Trebouxiophyceae incertae sedis</taxon>
        <taxon>Elliptochloris clade</taxon>
        <taxon>Elliptochloris</taxon>
    </lineage>
</organism>
<evidence type="ECO:0000256" key="6">
    <source>
        <dbReference type="ARBA" id="ARBA00022857"/>
    </source>
</evidence>
<name>A0AAW1RS01_9CHLO</name>
<evidence type="ECO:0000256" key="5">
    <source>
        <dbReference type="ARBA" id="ARBA00022840"/>
    </source>
</evidence>
<keyword evidence="4" id="KW-0418">Kinase</keyword>
<evidence type="ECO:0008006" key="10">
    <source>
        <dbReference type="Google" id="ProtNLM"/>
    </source>
</evidence>
<dbReference type="PANTHER" id="PTHR20275">
    <property type="entry name" value="NAD KINASE"/>
    <property type="match status" value="1"/>
</dbReference>
<dbReference type="HAMAP" id="MF_00361">
    <property type="entry name" value="NAD_kinase"/>
    <property type="match status" value="1"/>
</dbReference>
<dbReference type="GO" id="GO:0006741">
    <property type="term" value="P:NADP+ biosynthetic process"/>
    <property type="evidence" value="ECO:0007669"/>
    <property type="project" value="InterPro"/>
</dbReference>
<dbReference type="FunFam" id="2.60.200.30:FF:000009">
    <property type="entry name" value="Poly(P)/ATP NAD kinase"/>
    <property type="match status" value="1"/>
</dbReference>
<evidence type="ECO:0000256" key="7">
    <source>
        <dbReference type="ARBA" id="ARBA00023027"/>
    </source>
</evidence>
<sequence>MSCSRETVKASGCLSFAYPTTQQQLLVWRERPRCVLVLKKLGDELLVDFVRVLRFLGAEQGMRVLVEPHEYLKLVGRADLGFIDTYTPPEATRLHQYVDFVVCLGGDGTILHASSLFQRAIPPVISFSLGSLGFLTNHTLATAEDDLRGVIYGCEDLDQCALDEEMRGVHVTLRMRLECRIVRQGGGSHTGREEVYEVLNEVVVDRGANPFLTKIECWERDRLITKVQADGVMLATPTGSTAYSVAAGGSMVHPVVPAILFTPICPHSLSFRPVILPDYAELELRLPADARCPAWVCFDGKQRQELHRGDVVRVRMSTNPVPTISKTDQTADWFTSLERCFGWNDRVEQKPLT</sequence>
<dbReference type="InterPro" id="IPR002504">
    <property type="entry name" value="NADK"/>
</dbReference>
<keyword evidence="9" id="KW-1185">Reference proteome</keyword>
<evidence type="ECO:0000256" key="3">
    <source>
        <dbReference type="ARBA" id="ARBA00022741"/>
    </source>
</evidence>
<evidence type="ECO:0000256" key="1">
    <source>
        <dbReference type="ARBA" id="ARBA00010995"/>
    </source>
</evidence>
<dbReference type="GO" id="GO:0003951">
    <property type="term" value="F:NAD+ kinase activity"/>
    <property type="evidence" value="ECO:0007669"/>
    <property type="project" value="InterPro"/>
</dbReference>
<accession>A0AAW1RS01</accession>
<dbReference type="EMBL" id="JALJOU010000026">
    <property type="protein sequence ID" value="KAK9836196.1"/>
    <property type="molecule type" value="Genomic_DNA"/>
</dbReference>
<evidence type="ECO:0000313" key="8">
    <source>
        <dbReference type="EMBL" id="KAK9836196.1"/>
    </source>
</evidence>
<keyword evidence="3" id="KW-0547">Nucleotide-binding</keyword>
<keyword evidence="7" id="KW-0520">NAD</keyword>
<dbReference type="AlphaFoldDB" id="A0AAW1RS01"/>
<evidence type="ECO:0000256" key="2">
    <source>
        <dbReference type="ARBA" id="ARBA00022679"/>
    </source>
</evidence>
<dbReference type="Gene3D" id="2.60.200.30">
    <property type="entry name" value="Probable inorganic polyphosphate/atp-NAD kinase, domain 2"/>
    <property type="match status" value="1"/>
</dbReference>
<evidence type="ECO:0000256" key="4">
    <source>
        <dbReference type="ARBA" id="ARBA00022777"/>
    </source>
</evidence>
<keyword evidence="5" id="KW-0067">ATP-binding</keyword>
<dbReference type="Proteomes" id="UP001445335">
    <property type="component" value="Unassembled WGS sequence"/>
</dbReference>
<proteinExistence type="inferred from homology"/>
<dbReference type="InterPro" id="IPR017437">
    <property type="entry name" value="ATP-NAD_kinase_PpnK-typ_C"/>
</dbReference>
<comment type="similarity">
    <text evidence="1">Belongs to the NAD kinase family.</text>
</comment>
<dbReference type="GO" id="GO:0019674">
    <property type="term" value="P:NAD+ metabolic process"/>
    <property type="evidence" value="ECO:0007669"/>
    <property type="project" value="InterPro"/>
</dbReference>
<reference evidence="8 9" key="1">
    <citation type="journal article" date="2024" name="Nat. Commun.">
        <title>Phylogenomics reveals the evolutionary origins of lichenization in chlorophyte algae.</title>
        <authorList>
            <person name="Puginier C."/>
            <person name="Libourel C."/>
            <person name="Otte J."/>
            <person name="Skaloud P."/>
            <person name="Haon M."/>
            <person name="Grisel S."/>
            <person name="Petersen M."/>
            <person name="Berrin J.G."/>
            <person name="Delaux P.M."/>
            <person name="Dal Grande F."/>
            <person name="Keller J."/>
        </authorList>
    </citation>
    <scope>NUCLEOTIDE SEQUENCE [LARGE SCALE GENOMIC DNA]</scope>
    <source>
        <strain evidence="8 9">SAG 245.80</strain>
    </source>
</reference>
<dbReference type="GO" id="GO:0005524">
    <property type="term" value="F:ATP binding"/>
    <property type="evidence" value="ECO:0007669"/>
    <property type="project" value="UniProtKB-KW"/>
</dbReference>
<dbReference type="PANTHER" id="PTHR20275:SF6">
    <property type="entry name" value="NAD KINASE 2, CHLOROPLASTIC"/>
    <property type="match status" value="1"/>
</dbReference>
<dbReference type="SUPFAM" id="SSF111331">
    <property type="entry name" value="NAD kinase/diacylglycerol kinase-like"/>
    <property type="match status" value="1"/>
</dbReference>